<keyword evidence="3" id="KW-1185">Reference proteome</keyword>
<proteinExistence type="predicted"/>
<gene>
    <name evidence="2" type="ORF">HNQ64_003551</name>
</gene>
<organism evidence="2 3">
    <name type="scientific">Prosthecobacter dejongeii</name>
    <dbReference type="NCBI Taxonomy" id="48465"/>
    <lineage>
        <taxon>Bacteria</taxon>
        <taxon>Pseudomonadati</taxon>
        <taxon>Verrucomicrobiota</taxon>
        <taxon>Verrucomicrobiia</taxon>
        <taxon>Verrucomicrobiales</taxon>
        <taxon>Verrucomicrobiaceae</taxon>
        <taxon>Prosthecobacter</taxon>
    </lineage>
</organism>
<sequence>MSESENTPTPPPPSTPKTAAVPLKKETVRITLRSRPGAGATMPREATAPVSPVSMGIAPPDITPKRSTAPIQLPSAPLPPPAPKSATAPVKLPPAPMDVRKTTSAVPVVSSPVPSAPPPSMPVPPAPRPLGAPPAATVPMAAPRPPSAPGAPPIAPGAPPMAGAPPRAPGAPAAPVAPGAPRMETGATTAPLKTMPTRPAVSAPRTPGTAPLAAGPGAGAGALPKATVKLQQTQPMARPSISAPPSAPVKRTAATDSQQFYEEKDPEEGLMPLSVACLLASVVLLVIQMFGSDRISASADSPIMVPPAVPVKWERALPDGSWSNEFISGGHLPALPQ</sequence>
<feature type="compositionally biased region" description="Low complexity" evidence="1">
    <location>
        <begin position="235"/>
        <end position="244"/>
    </location>
</feature>
<feature type="compositionally biased region" description="Low complexity" evidence="1">
    <location>
        <begin position="104"/>
        <end position="113"/>
    </location>
</feature>
<evidence type="ECO:0000313" key="3">
    <source>
        <dbReference type="Proteomes" id="UP000534294"/>
    </source>
</evidence>
<evidence type="ECO:0000256" key="1">
    <source>
        <dbReference type="SAM" id="MobiDB-lite"/>
    </source>
</evidence>
<comment type="caution">
    <text evidence="2">The sequence shown here is derived from an EMBL/GenBank/DDBJ whole genome shotgun (WGS) entry which is preliminary data.</text>
</comment>
<feature type="compositionally biased region" description="Pro residues" evidence="1">
    <location>
        <begin position="114"/>
        <end position="132"/>
    </location>
</feature>
<feature type="region of interest" description="Disordered" evidence="1">
    <location>
        <begin position="233"/>
        <end position="260"/>
    </location>
</feature>
<dbReference type="RefSeq" id="WP_184210883.1">
    <property type="nucleotide sequence ID" value="NZ_JACHIF010000008.1"/>
</dbReference>
<feature type="compositionally biased region" description="Low complexity" evidence="1">
    <location>
        <begin position="170"/>
        <end position="183"/>
    </location>
</feature>
<reference evidence="2 3" key="1">
    <citation type="submission" date="2020-08" db="EMBL/GenBank/DDBJ databases">
        <title>Genomic Encyclopedia of Type Strains, Phase IV (KMG-IV): sequencing the most valuable type-strain genomes for metagenomic binning, comparative biology and taxonomic classification.</title>
        <authorList>
            <person name="Goeker M."/>
        </authorList>
    </citation>
    <scope>NUCLEOTIDE SEQUENCE [LARGE SCALE GENOMIC DNA]</scope>
    <source>
        <strain evidence="2 3">DSM 12251</strain>
    </source>
</reference>
<feature type="compositionally biased region" description="Pro residues" evidence="1">
    <location>
        <begin position="142"/>
        <end position="169"/>
    </location>
</feature>
<dbReference type="Proteomes" id="UP000534294">
    <property type="component" value="Unassembled WGS sequence"/>
</dbReference>
<feature type="region of interest" description="Disordered" evidence="1">
    <location>
        <begin position="1"/>
        <end position="211"/>
    </location>
</feature>
<dbReference type="EMBL" id="JACHIF010000008">
    <property type="protein sequence ID" value="MBB5039279.1"/>
    <property type="molecule type" value="Genomic_DNA"/>
</dbReference>
<name>A0A7W7YN86_9BACT</name>
<protein>
    <submittedName>
        <fullName evidence="2">Uncharacterized protein</fullName>
    </submittedName>
</protein>
<accession>A0A7W7YN86</accession>
<evidence type="ECO:0000313" key="2">
    <source>
        <dbReference type="EMBL" id="MBB5039279.1"/>
    </source>
</evidence>
<dbReference type="AlphaFoldDB" id="A0A7W7YN86"/>